<evidence type="ECO:0000313" key="2">
    <source>
        <dbReference type="EMBL" id="NNJ30508.1"/>
    </source>
</evidence>
<dbReference type="PROSITE" id="PS51257">
    <property type="entry name" value="PROKAR_LIPOPROTEIN"/>
    <property type="match status" value="1"/>
</dbReference>
<sequence>MNKKTKGLILPLVMICIIFLSGCHIQQDQGKTSESSSNKVQAYNVTFDDSALRTYIEIYESKLLYMEMSESDATFYIYNFKDGSNQKILTVDDFALKGISNALINDTLYFYLSLYNGSELENDLYAVNFSVDKMYAVSKNMYSQKLIPLTVLGGSLVSLQGNNTDNGAFNSFVETMDSNQNMEQVELDSKAGTPVSGKANAPRQIIYITSDGSCLYALEKSKSPSGFNCFITRFNSDFAFIGQTDITDLLKTYEITSGIGSFSVFSHYFTITDYSNNTIVGDFDKGDNQALLYENDVEYVRDFSGLTANKYFYKRNTNQIYRMDEGTGKIELQNFDLKNDSSNIRVMLSYGDNLLIVKQPDSEHDGRETVYLIPQNNNKL</sequence>
<proteinExistence type="predicted"/>
<keyword evidence="1" id="KW-0732">Signal</keyword>
<accession>A0ABX1VPZ0</accession>
<gene>
    <name evidence="2" type="ORF">G9470_12010</name>
</gene>
<reference evidence="2 3" key="1">
    <citation type="submission" date="2020-03" db="EMBL/GenBank/DDBJ databases">
        <title>Genome Sequence of industrial isolate, B5A.</title>
        <authorList>
            <person name="Sharma S."/>
            <person name="Patil P.B."/>
            <person name="Korpole S."/>
        </authorList>
    </citation>
    <scope>NUCLEOTIDE SEQUENCE [LARGE SCALE GENOMIC DNA]</scope>
    <source>
        <strain evidence="2 3">PI-S10-B5A</strain>
    </source>
</reference>
<dbReference type="Proteomes" id="UP000539052">
    <property type="component" value="Unassembled WGS sequence"/>
</dbReference>
<dbReference type="RefSeq" id="WP_170821689.1">
    <property type="nucleotide sequence ID" value="NZ_JAAOXG010000021.1"/>
</dbReference>
<keyword evidence="3" id="KW-1185">Reference proteome</keyword>
<feature type="signal peptide" evidence="1">
    <location>
        <begin position="1"/>
        <end position="25"/>
    </location>
</feature>
<evidence type="ECO:0000256" key="1">
    <source>
        <dbReference type="SAM" id="SignalP"/>
    </source>
</evidence>
<dbReference type="EMBL" id="JAAOXG010000021">
    <property type="protein sequence ID" value="NNJ30508.1"/>
    <property type="molecule type" value="Genomic_DNA"/>
</dbReference>
<protein>
    <recommendedName>
        <fullName evidence="4">DUF5050 domain-containing protein</fullName>
    </recommendedName>
</protein>
<organism evidence="2 3">
    <name type="scientific">Lacrimispora defluvii</name>
    <dbReference type="NCBI Taxonomy" id="2719233"/>
    <lineage>
        <taxon>Bacteria</taxon>
        <taxon>Bacillati</taxon>
        <taxon>Bacillota</taxon>
        <taxon>Clostridia</taxon>
        <taxon>Lachnospirales</taxon>
        <taxon>Lachnospiraceae</taxon>
        <taxon>Lacrimispora</taxon>
    </lineage>
</organism>
<evidence type="ECO:0008006" key="4">
    <source>
        <dbReference type="Google" id="ProtNLM"/>
    </source>
</evidence>
<comment type="caution">
    <text evidence="2">The sequence shown here is derived from an EMBL/GenBank/DDBJ whole genome shotgun (WGS) entry which is preliminary data.</text>
</comment>
<name>A0ABX1VPZ0_9FIRM</name>
<evidence type="ECO:0000313" key="3">
    <source>
        <dbReference type="Proteomes" id="UP000539052"/>
    </source>
</evidence>
<feature type="chain" id="PRO_5045814534" description="DUF5050 domain-containing protein" evidence="1">
    <location>
        <begin position="26"/>
        <end position="380"/>
    </location>
</feature>